<gene>
    <name evidence="6" type="primary">gcvA_13</name>
    <name evidence="6" type="ORF">PHA8399_03568</name>
</gene>
<name>A0A0N7M547_9RHOB</name>
<dbReference type="PROSITE" id="PS50931">
    <property type="entry name" value="HTH_LYSR"/>
    <property type="match status" value="1"/>
</dbReference>
<dbReference type="STRING" id="1396826.PHA8399_03568"/>
<dbReference type="GO" id="GO:0006351">
    <property type="term" value="P:DNA-templated transcription"/>
    <property type="evidence" value="ECO:0007669"/>
    <property type="project" value="TreeGrafter"/>
</dbReference>
<sequence length="278" mass="30913">MRLPNLNALRMFDAAARHLNFGRAAEELHLTQGAVAQQVRRLEADLGHKLFHRHARGLTLTDTGRSYHTPVQQALALIREATDKLAPAVQRVTLSVPPSFAAKWLVPRLPEFEARHPDIDLRVVAEENLTNFKRDGIDIAIRQGSKPQESSLNSALLSLVDLVAVARPDSALIQEEALELADLAQHTLIQDGHRHWDHLLRQEGLTAKGRVLQFNQTALAMDAAVNGQGIALVPRIFLGGQPLEILWQAPRLGDQGFYVLWPSAQGRAKTVVDWLLRQ</sequence>
<dbReference type="InterPro" id="IPR058163">
    <property type="entry name" value="LysR-type_TF_proteobact-type"/>
</dbReference>
<keyword evidence="2" id="KW-0805">Transcription regulation</keyword>
<evidence type="ECO:0000256" key="2">
    <source>
        <dbReference type="ARBA" id="ARBA00023015"/>
    </source>
</evidence>
<organism evidence="6 7">
    <name type="scientific">Leisingera aquaemixtae</name>
    <dbReference type="NCBI Taxonomy" id="1396826"/>
    <lineage>
        <taxon>Bacteria</taxon>
        <taxon>Pseudomonadati</taxon>
        <taxon>Pseudomonadota</taxon>
        <taxon>Alphaproteobacteria</taxon>
        <taxon>Rhodobacterales</taxon>
        <taxon>Roseobacteraceae</taxon>
        <taxon>Leisingera</taxon>
    </lineage>
</organism>
<dbReference type="GO" id="GO:0043565">
    <property type="term" value="F:sequence-specific DNA binding"/>
    <property type="evidence" value="ECO:0007669"/>
    <property type="project" value="TreeGrafter"/>
</dbReference>
<keyword evidence="4" id="KW-0804">Transcription</keyword>
<dbReference type="Gene3D" id="1.10.10.10">
    <property type="entry name" value="Winged helix-like DNA-binding domain superfamily/Winged helix DNA-binding domain"/>
    <property type="match status" value="1"/>
</dbReference>
<evidence type="ECO:0000259" key="5">
    <source>
        <dbReference type="PROSITE" id="PS50931"/>
    </source>
</evidence>
<dbReference type="RefSeq" id="WP_058287438.1">
    <property type="nucleotide sequence ID" value="NZ_CYSR01000031.1"/>
</dbReference>
<dbReference type="Gene3D" id="3.40.190.10">
    <property type="entry name" value="Periplasmic binding protein-like II"/>
    <property type="match status" value="2"/>
</dbReference>
<feature type="domain" description="HTH lysR-type" evidence="5">
    <location>
        <begin position="4"/>
        <end position="61"/>
    </location>
</feature>
<dbReference type="InterPro" id="IPR000847">
    <property type="entry name" value="LysR_HTH_N"/>
</dbReference>
<dbReference type="SUPFAM" id="SSF46785">
    <property type="entry name" value="Winged helix' DNA-binding domain"/>
    <property type="match status" value="1"/>
</dbReference>
<dbReference type="InterPro" id="IPR036390">
    <property type="entry name" value="WH_DNA-bd_sf"/>
</dbReference>
<dbReference type="Pfam" id="PF00126">
    <property type="entry name" value="HTH_1"/>
    <property type="match status" value="1"/>
</dbReference>
<dbReference type="InterPro" id="IPR036388">
    <property type="entry name" value="WH-like_DNA-bd_sf"/>
</dbReference>
<protein>
    <submittedName>
        <fullName evidence="6">Gcv operon activator</fullName>
    </submittedName>
</protein>
<keyword evidence="3" id="KW-0238">DNA-binding</keyword>
<dbReference type="SUPFAM" id="SSF53850">
    <property type="entry name" value="Periplasmic binding protein-like II"/>
    <property type="match status" value="1"/>
</dbReference>
<dbReference type="PANTHER" id="PTHR30537:SF26">
    <property type="entry name" value="GLYCINE CLEAVAGE SYSTEM TRANSCRIPTIONAL ACTIVATOR"/>
    <property type="match status" value="1"/>
</dbReference>
<evidence type="ECO:0000313" key="7">
    <source>
        <dbReference type="Proteomes" id="UP000051326"/>
    </source>
</evidence>
<dbReference type="Proteomes" id="UP000051326">
    <property type="component" value="Unassembled WGS sequence"/>
</dbReference>
<evidence type="ECO:0000256" key="4">
    <source>
        <dbReference type="ARBA" id="ARBA00023163"/>
    </source>
</evidence>
<dbReference type="InterPro" id="IPR005119">
    <property type="entry name" value="LysR_subst-bd"/>
</dbReference>
<dbReference type="EMBL" id="CYSR01000031">
    <property type="protein sequence ID" value="CUI01426.1"/>
    <property type="molecule type" value="Genomic_DNA"/>
</dbReference>
<dbReference type="FunFam" id="1.10.10.10:FF:000038">
    <property type="entry name" value="Glycine cleavage system transcriptional activator"/>
    <property type="match status" value="1"/>
</dbReference>
<dbReference type="PRINTS" id="PR00039">
    <property type="entry name" value="HTHLYSR"/>
</dbReference>
<dbReference type="AlphaFoldDB" id="A0A0N7M547"/>
<dbReference type="PANTHER" id="PTHR30537">
    <property type="entry name" value="HTH-TYPE TRANSCRIPTIONAL REGULATOR"/>
    <property type="match status" value="1"/>
</dbReference>
<proteinExistence type="inferred from homology"/>
<dbReference type="GO" id="GO:0003700">
    <property type="term" value="F:DNA-binding transcription factor activity"/>
    <property type="evidence" value="ECO:0007669"/>
    <property type="project" value="InterPro"/>
</dbReference>
<evidence type="ECO:0000313" key="6">
    <source>
        <dbReference type="EMBL" id="CUI01426.1"/>
    </source>
</evidence>
<evidence type="ECO:0000256" key="3">
    <source>
        <dbReference type="ARBA" id="ARBA00023125"/>
    </source>
</evidence>
<comment type="similarity">
    <text evidence="1">Belongs to the LysR transcriptional regulatory family.</text>
</comment>
<dbReference type="Pfam" id="PF03466">
    <property type="entry name" value="LysR_substrate"/>
    <property type="match status" value="1"/>
</dbReference>
<evidence type="ECO:0000256" key="1">
    <source>
        <dbReference type="ARBA" id="ARBA00009437"/>
    </source>
</evidence>
<accession>A0A0N7M547</accession>
<reference evidence="6 7" key="1">
    <citation type="submission" date="2015-09" db="EMBL/GenBank/DDBJ databases">
        <authorList>
            <consortium name="Swine Surveillance"/>
        </authorList>
    </citation>
    <scope>NUCLEOTIDE SEQUENCE [LARGE SCALE GENOMIC DNA]</scope>
    <source>
        <strain evidence="6 7">CECT 8399</strain>
    </source>
</reference>